<dbReference type="Pfam" id="PF00295">
    <property type="entry name" value="Glyco_hydro_28"/>
    <property type="match status" value="1"/>
</dbReference>
<dbReference type="InterPro" id="IPR011050">
    <property type="entry name" value="Pectin_lyase_fold/virulence"/>
</dbReference>
<proteinExistence type="inferred from homology"/>
<comment type="similarity">
    <text evidence="1 4">Belongs to the glycosyl hydrolase 28 family.</text>
</comment>
<dbReference type="InterPro" id="IPR006626">
    <property type="entry name" value="PbH1"/>
</dbReference>
<dbReference type="InterPro" id="IPR051801">
    <property type="entry name" value="GH28_Enzymes"/>
</dbReference>
<dbReference type="STRING" id="1297750.SAMN05444405_106185"/>
<dbReference type="SMART" id="SM00710">
    <property type="entry name" value="PbH1"/>
    <property type="match status" value="5"/>
</dbReference>
<keyword evidence="3 4" id="KW-0326">Glycosidase</keyword>
<dbReference type="GO" id="GO:0004650">
    <property type="term" value="F:polygalacturonase activity"/>
    <property type="evidence" value="ECO:0007669"/>
    <property type="project" value="InterPro"/>
</dbReference>
<evidence type="ECO:0000256" key="3">
    <source>
        <dbReference type="ARBA" id="ARBA00023295"/>
    </source>
</evidence>
<dbReference type="SUPFAM" id="SSF51126">
    <property type="entry name" value="Pectin lyase-like"/>
    <property type="match status" value="1"/>
</dbReference>
<dbReference type="PANTHER" id="PTHR31339">
    <property type="entry name" value="PECTIN LYASE-RELATED"/>
    <property type="match status" value="1"/>
</dbReference>
<dbReference type="Proteomes" id="UP000184509">
    <property type="component" value="Unassembled WGS sequence"/>
</dbReference>
<protein>
    <submittedName>
        <fullName evidence="6">Glycosyl hydrolases family 28</fullName>
    </submittedName>
</protein>
<dbReference type="PANTHER" id="PTHR31339:SF9">
    <property type="entry name" value="PLASMIN AND FIBRONECTIN-BINDING PROTEIN A"/>
    <property type="match status" value="1"/>
</dbReference>
<dbReference type="Gene3D" id="2.160.20.10">
    <property type="entry name" value="Single-stranded right-handed beta-helix, Pectin lyase-like"/>
    <property type="match status" value="1"/>
</dbReference>
<dbReference type="OrthoDB" id="9795222at2"/>
<dbReference type="EMBL" id="FQTV01000006">
    <property type="protein sequence ID" value="SHF26630.1"/>
    <property type="molecule type" value="Genomic_DNA"/>
</dbReference>
<evidence type="ECO:0000313" key="6">
    <source>
        <dbReference type="EMBL" id="SHF26630.1"/>
    </source>
</evidence>
<dbReference type="AlphaFoldDB" id="A0A1M5A8K7"/>
<evidence type="ECO:0000256" key="5">
    <source>
        <dbReference type="SAM" id="SignalP"/>
    </source>
</evidence>
<evidence type="ECO:0000256" key="2">
    <source>
        <dbReference type="ARBA" id="ARBA00022801"/>
    </source>
</evidence>
<feature type="chain" id="PRO_5012296342" evidence="5">
    <location>
        <begin position="20"/>
        <end position="485"/>
    </location>
</feature>
<sequence>MKKIFVFAFLISSLLTAFSQEVPTSSQVGALKLPDTIAQVVAPFEMPKLVKPEFPDRTINIESVGAKQNKLCTNIIQKEINRLSSKGGGTVVVPAGQWLTGRLILKSNVNLHLEKDAELHFSGDIKDCLPVVFTRNEGIELYSLGAFIYANGATNIALTGQGKLVGPSRDCEIFKKQMEGVVIEKYISTPVEKRIFDGKDGKLVFLPMFFAPMNCKNVLVEGVTFEKTLFWNVVPQYCENVIIRGITVNSVGIFRSDGIDIDSSKNILIEYCTLDCGDDCFTLKSGRCEDGLRVNKPSENIIIRYCLAKRGGGSVTCGSETAGMIRNMYVHDCVFDGTKNGILFKTRRNRGGGGENLYYERIRLNIPGPAIKWDMLGSREYVGELADRLPVRSITPLTPSYKNIFMKDIIIENCDKFIRAIGIPETKISNVVIENCNVSSKALVEISDVDGFIVKNTQIKTKNSAMNIAGANNIIWDNVKITTKD</sequence>
<evidence type="ECO:0000256" key="4">
    <source>
        <dbReference type="RuleBase" id="RU361169"/>
    </source>
</evidence>
<keyword evidence="2 4" id="KW-0378">Hydrolase</keyword>
<feature type="signal peptide" evidence="5">
    <location>
        <begin position="1"/>
        <end position="19"/>
    </location>
</feature>
<keyword evidence="7" id="KW-1185">Reference proteome</keyword>
<reference evidence="7" key="1">
    <citation type="submission" date="2016-11" db="EMBL/GenBank/DDBJ databases">
        <authorList>
            <person name="Varghese N."/>
            <person name="Submissions S."/>
        </authorList>
    </citation>
    <scope>NUCLEOTIDE SEQUENCE [LARGE SCALE GENOMIC DNA]</scope>
    <source>
        <strain evidence="7">DSM 26991</strain>
    </source>
</reference>
<organism evidence="6 7">
    <name type="scientific">Bacteroides luti</name>
    <dbReference type="NCBI Taxonomy" id="1297750"/>
    <lineage>
        <taxon>Bacteria</taxon>
        <taxon>Pseudomonadati</taxon>
        <taxon>Bacteroidota</taxon>
        <taxon>Bacteroidia</taxon>
        <taxon>Bacteroidales</taxon>
        <taxon>Bacteroidaceae</taxon>
        <taxon>Bacteroides</taxon>
    </lineage>
</organism>
<dbReference type="GO" id="GO:0005975">
    <property type="term" value="P:carbohydrate metabolic process"/>
    <property type="evidence" value="ECO:0007669"/>
    <property type="project" value="InterPro"/>
</dbReference>
<dbReference type="InterPro" id="IPR000743">
    <property type="entry name" value="Glyco_hydro_28"/>
</dbReference>
<name>A0A1M5A8K7_9BACE</name>
<accession>A0A1M5A8K7</accession>
<gene>
    <name evidence="6" type="ORF">SAMN05444405_106185</name>
</gene>
<dbReference type="InterPro" id="IPR012334">
    <property type="entry name" value="Pectin_lyas_fold"/>
</dbReference>
<keyword evidence="5" id="KW-0732">Signal</keyword>
<evidence type="ECO:0000256" key="1">
    <source>
        <dbReference type="ARBA" id="ARBA00008834"/>
    </source>
</evidence>
<evidence type="ECO:0000313" key="7">
    <source>
        <dbReference type="Proteomes" id="UP000184509"/>
    </source>
</evidence>
<dbReference type="RefSeq" id="WP_073400867.1">
    <property type="nucleotide sequence ID" value="NZ_FQTV01000006.1"/>
</dbReference>